<gene>
    <name evidence="5" type="ORF">N7456_012404</name>
</gene>
<comment type="similarity">
    <text evidence="1">Belongs to the universal ribosomal protein uS17 family.</text>
</comment>
<dbReference type="AlphaFoldDB" id="A0A9W9EVH7"/>
<reference evidence="5" key="2">
    <citation type="journal article" date="2023" name="IMA Fungus">
        <title>Comparative genomic study of the Penicillium genus elucidates a diverse pangenome and 15 lateral gene transfer events.</title>
        <authorList>
            <person name="Petersen C."/>
            <person name="Sorensen T."/>
            <person name="Nielsen M.R."/>
            <person name="Sondergaard T.E."/>
            <person name="Sorensen J.L."/>
            <person name="Fitzpatrick D.A."/>
            <person name="Frisvad J.C."/>
            <person name="Nielsen K.L."/>
        </authorList>
    </citation>
    <scope>NUCLEOTIDE SEQUENCE</scope>
    <source>
        <strain evidence="5">IBT 30069</strain>
    </source>
</reference>
<accession>A0A9W9EVH7</accession>
<evidence type="ECO:0000313" key="6">
    <source>
        <dbReference type="Proteomes" id="UP001149165"/>
    </source>
</evidence>
<dbReference type="EMBL" id="JAPQKH010000007">
    <property type="protein sequence ID" value="KAJ5088788.1"/>
    <property type="molecule type" value="Genomic_DNA"/>
</dbReference>
<feature type="compositionally biased region" description="Low complexity" evidence="4">
    <location>
        <begin position="39"/>
        <end position="60"/>
    </location>
</feature>
<keyword evidence="3" id="KW-0687">Ribonucleoprotein</keyword>
<name>A0A9W9EVH7_9EURO</name>
<feature type="region of interest" description="Disordered" evidence="4">
    <location>
        <begin position="30"/>
        <end position="65"/>
    </location>
</feature>
<dbReference type="GO" id="GO:0006412">
    <property type="term" value="P:translation"/>
    <property type="evidence" value="ECO:0007669"/>
    <property type="project" value="InterPro"/>
</dbReference>
<evidence type="ECO:0000256" key="3">
    <source>
        <dbReference type="ARBA" id="ARBA00023274"/>
    </source>
</evidence>
<evidence type="ECO:0000256" key="2">
    <source>
        <dbReference type="ARBA" id="ARBA00022980"/>
    </source>
</evidence>
<evidence type="ECO:0000313" key="5">
    <source>
        <dbReference type="EMBL" id="KAJ5088788.1"/>
    </source>
</evidence>
<keyword evidence="2" id="KW-0689">Ribosomal protein</keyword>
<dbReference type="InterPro" id="IPR000266">
    <property type="entry name" value="Ribosomal_uS17"/>
</dbReference>
<evidence type="ECO:0000256" key="4">
    <source>
        <dbReference type="SAM" id="MobiDB-lite"/>
    </source>
</evidence>
<dbReference type="InterPro" id="IPR012340">
    <property type="entry name" value="NA-bd_OB-fold"/>
</dbReference>
<protein>
    <submittedName>
        <fullName evidence="5">Nucleic acid-binding OB-fold</fullName>
    </submittedName>
</protein>
<dbReference type="Pfam" id="PF00366">
    <property type="entry name" value="Ribosomal_S17"/>
    <property type="match status" value="1"/>
</dbReference>
<evidence type="ECO:0000256" key="1">
    <source>
        <dbReference type="ARBA" id="ARBA00010254"/>
    </source>
</evidence>
<reference evidence="5" key="1">
    <citation type="submission" date="2022-11" db="EMBL/GenBank/DDBJ databases">
        <authorList>
            <person name="Petersen C."/>
        </authorList>
    </citation>
    <scope>NUCLEOTIDE SEQUENCE</scope>
    <source>
        <strain evidence="5">IBT 30069</strain>
    </source>
</reference>
<dbReference type="Proteomes" id="UP001149165">
    <property type="component" value="Unassembled WGS sequence"/>
</dbReference>
<keyword evidence="6" id="KW-1185">Reference proteome</keyword>
<comment type="caution">
    <text evidence="5">The sequence shown here is derived from an EMBL/GenBank/DDBJ whole genome shotgun (WGS) entry which is preliminary data.</text>
</comment>
<dbReference type="GO" id="GO:0005840">
    <property type="term" value="C:ribosome"/>
    <property type="evidence" value="ECO:0007669"/>
    <property type="project" value="UniProtKB-KW"/>
</dbReference>
<dbReference type="GO" id="GO:1990904">
    <property type="term" value="C:ribonucleoprotein complex"/>
    <property type="evidence" value="ECO:0007669"/>
    <property type="project" value="UniProtKB-KW"/>
</dbReference>
<dbReference type="Gene3D" id="2.40.50.140">
    <property type="entry name" value="Nucleic acid-binding proteins"/>
    <property type="match status" value="1"/>
</dbReference>
<dbReference type="SUPFAM" id="SSF50249">
    <property type="entry name" value="Nucleic acid-binding proteins"/>
    <property type="match status" value="1"/>
</dbReference>
<organism evidence="5 6">
    <name type="scientific">Penicillium angulare</name>
    <dbReference type="NCBI Taxonomy" id="116970"/>
    <lineage>
        <taxon>Eukaryota</taxon>
        <taxon>Fungi</taxon>
        <taxon>Dikarya</taxon>
        <taxon>Ascomycota</taxon>
        <taxon>Pezizomycotina</taxon>
        <taxon>Eurotiomycetes</taxon>
        <taxon>Eurotiomycetidae</taxon>
        <taxon>Eurotiales</taxon>
        <taxon>Aspergillaceae</taxon>
        <taxon>Penicillium</taxon>
    </lineage>
</organism>
<dbReference type="OrthoDB" id="274752at2759"/>
<dbReference type="GO" id="GO:0003735">
    <property type="term" value="F:structural constituent of ribosome"/>
    <property type="evidence" value="ECO:0007669"/>
    <property type="project" value="InterPro"/>
</dbReference>
<sequence length="250" mass="28228">MAPSHIMRATMPIRSLVSPMAMTRSTILSSTRPITQIRSASNANPNPPTAKTTNPSTKTPRTPTELERPALLRNYAYTLKTGTVDSVGRMERTVSVVQRHSVWDKHIGKYYPKETRYLVSDPRNSLRKGDVVEFSSGAPKSRRVHHVIERIITPFEVPIADRPAVMSRVERQKEREARWAEKYLRRESERLGKDVDVFAQVAATLGEEKAKKLSVAECIHFIHRGNERIGKVKSLVAGRDRPNLKALGLK</sequence>
<proteinExistence type="inferred from homology"/>